<dbReference type="KEGG" id="paco:AACT_0853"/>
<gene>
    <name evidence="1" type="ORF">AACT_0853</name>
</gene>
<evidence type="ECO:0000313" key="2">
    <source>
        <dbReference type="Proteomes" id="UP000503483"/>
    </source>
</evidence>
<reference evidence="1 2" key="1">
    <citation type="submission" date="2019-08" db="EMBL/GenBank/DDBJ databases">
        <title>Complete genome sequence of Arcobacter acticola.</title>
        <authorList>
            <person name="Miller W."/>
        </authorList>
    </citation>
    <scope>NUCLEOTIDE SEQUENCE [LARGE SCALE GENOMIC DNA]</scope>
    <source>
        <strain evidence="1 2">KCTC 52212</strain>
    </source>
</reference>
<protein>
    <submittedName>
        <fullName evidence="1">Cysteine-rich CPXCG family protein</fullName>
    </submittedName>
</protein>
<dbReference type="AlphaFoldDB" id="A0A6M8EU68"/>
<accession>A0A6M8EU68</accession>
<organism evidence="1 2">
    <name type="scientific">Arcobacter acticola</name>
    <dbReference type="NCBI Taxonomy" id="1849015"/>
    <lineage>
        <taxon>Bacteria</taxon>
        <taxon>Pseudomonadati</taxon>
        <taxon>Campylobacterota</taxon>
        <taxon>Epsilonproteobacteria</taxon>
        <taxon>Campylobacterales</taxon>
        <taxon>Arcobacteraceae</taxon>
        <taxon>Arcobacter</taxon>
    </lineage>
</organism>
<name>A0A6M8EU68_9BACT</name>
<evidence type="ECO:0000313" key="1">
    <source>
        <dbReference type="EMBL" id="QKE28047.1"/>
    </source>
</evidence>
<dbReference type="RefSeq" id="WP_172125286.1">
    <property type="nucleotide sequence ID" value="NZ_CP042652.1"/>
</dbReference>
<sequence>MEEIHIQCPYCLQAISIPLDTGIYEPATIVEDCEVCCRPIEVSYIVEDREIKTYSYNSIEGNEF</sequence>
<dbReference type="Pfam" id="PF14255">
    <property type="entry name" value="Zn_ribbon_21"/>
    <property type="match status" value="1"/>
</dbReference>
<proteinExistence type="predicted"/>
<keyword evidence="2" id="KW-1185">Reference proteome</keyword>
<dbReference type="EMBL" id="CP042652">
    <property type="protein sequence ID" value="QKE28047.1"/>
    <property type="molecule type" value="Genomic_DNA"/>
</dbReference>
<dbReference type="InterPro" id="IPR025990">
    <property type="entry name" value="zinc_ribbon_bacterial"/>
</dbReference>
<dbReference type="Proteomes" id="UP000503483">
    <property type="component" value="Chromosome"/>
</dbReference>